<organism evidence="1 2">
    <name type="scientific">Panagrolaimus sp. ES5</name>
    <dbReference type="NCBI Taxonomy" id="591445"/>
    <lineage>
        <taxon>Eukaryota</taxon>
        <taxon>Metazoa</taxon>
        <taxon>Ecdysozoa</taxon>
        <taxon>Nematoda</taxon>
        <taxon>Chromadorea</taxon>
        <taxon>Rhabditida</taxon>
        <taxon>Tylenchina</taxon>
        <taxon>Panagrolaimomorpha</taxon>
        <taxon>Panagrolaimoidea</taxon>
        <taxon>Panagrolaimidae</taxon>
        <taxon>Panagrolaimus</taxon>
    </lineage>
</organism>
<sequence length="265" mass="28482">MSAIDYSGKVVIITGSSSGIGQAASILFAKLGASVTIHGRSEDGLKKTEDLILEAGIPKERIHSVKGSVTDSEVQKALIDETIKTFGRIDILINNAGGVKDDEKNQRSMAALDYCLDVNLKAPIALTELAIPHLEKTKGNIVNVSSIASHKTHSSNPFYAVAKAGLDHFARNYAAILAPSGIRINNLNPGATDTAIFTRVGFPPEMIGKLKQFYTDLIPMNRWGTPEEMAEFLAFMASEKASYMTGQIINVDGGICVHSPSMKFD</sequence>
<dbReference type="Proteomes" id="UP000887579">
    <property type="component" value="Unplaced"/>
</dbReference>
<proteinExistence type="predicted"/>
<protein>
    <submittedName>
        <fullName evidence="2">Uncharacterized protein</fullName>
    </submittedName>
</protein>
<dbReference type="WBParaSite" id="ES5_v2.g10505.t1">
    <property type="protein sequence ID" value="ES5_v2.g10505.t1"/>
    <property type="gene ID" value="ES5_v2.g10505"/>
</dbReference>
<accession>A0AC34F0H5</accession>
<evidence type="ECO:0000313" key="2">
    <source>
        <dbReference type="WBParaSite" id="ES5_v2.g10505.t1"/>
    </source>
</evidence>
<name>A0AC34F0H5_9BILA</name>
<reference evidence="2" key="1">
    <citation type="submission" date="2022-11" db="UniProtKB">
        <authorList>
            <consortium name="WormBaseParasite"/>
        </authorList>
    </citation>
    <scope>IDENTIFICATION</scope>
</reference>
<evidence type="ECO:0000313" key="1">
    <source>
        <dbReference type="Proteomes" id="UP000887579"/>
    </source>
</evidence>